<dbReference type="Proteomes" id="UP000360750">
    <property type="component" value="Unassembled WGS sequence"/>
</dbReference>
<dbReference type="PRINTS" id="PR00413">
    <property type="entry name" value="HADHALOGNASE"/>
</dbReference>
<comment type="caution">
    <text evidence="1">The sequence shown here is derived from an EMBL/GenBank/DDBJ whole genome shotgun (WGS) entry which is preliminary data.</text>
</comment>
<dbReference type="GeneID" id="60751873"/>
<evidence type="ECO:0000313" key="2">
    <source>
        <dbReference type="Proteomes" id="UP000360750"/>
    </source>
</evidence>
<dbReference type="SFLD" id="SFLDG01129">
    <property type="entry name" value="C1.5:_HAD__Beta-PGM__Phosphata"/>
    <property type="match status" value="1"/>
</dbReference>
<dbReference type="PANTHER" id="PTHR46649">
    <property type="match status" value="1"/>
</dbReference>
<protein>
    <submittedName>
        <fullName evidence="1">(S)-2-haloacid dehalogenase</fullName>
        <ecNumber evidence="1">3.8.1.2</ecNumber>
    </submittedName>
</protein>
<name>A0ABD7V7E6_9ACTN</name>
<dbReference type="Pfam" id="PF00702">
    <property type="entry name" value="Hydrolase"/>
    <property type="match status" value="1"/>
</dbReference>
<dbReference type="AlphaFoldDB" id="A0ABD7V7E6"/>
<dbReference type="SUPFAM" id="SSF56784">
    <property type="entry name" value="HAD-like"/>
    <property type="match status" value="1"/>
</dbReference>
<dbReference type="InterPro" id="IPR023214">
    <property type="entry name" value="HAD_sf"/>
</dbReference>
<dbReference type="Gene3D" id="3.40.50.1000">
    <property type="entry name" value="HAD superfamily/HAD-like"/>
    <property type="match status" value="1"/>
</dbReference>
<dbReference type="InterPro" id="IPR006439">
    <property type="entry name" value="HAD-SF_hydro_IA"/>
</dbReference>
<proteinExistence type="predicted"/>
<dbReference type="EC" id="3.8.1.2" evidence="1"/>
<gene>
    <name evidence="1" type="primary">hadL</name>
    <name evidence="1" type="ORF">NCTC8139_03902</name>
</gene>
<dbReference type="RefSeq" id="WP_131735200.1">
    <property type="nucleotide sequence ID" value="NZ_CAACYD010000007.1"/>
</dbReference>
<organism evidence="1 2">
    <name type="scientific">Gordonia paraffinivorans</name>
    <dbReference type="NCBI Taxonomy" id="175628"/>
    <lineage>
        <taxon>Bacteria</taxon>
        <taxon>Bacillati</taxon>
        <taxon>Actinomycetota</taxon>
        <taxon>Actinomycetes</taxon>
        <taxon>Mycobacteriales</taxon>
        <taxon>Gordoniaceae</taxon>
        <taxon>Gordonia</taxon>
    </lineage>
</organism>
<reference evidence="1 2" key="1">
    <citation type="submission" date="2019-02" db="EMBL/GenBank/DDBJ databases">
        <authorList>
            <consortium name="Pathogen Informatics"/>
        </authorList>
    </citation>
    <scope>NUCLEOTIDE SEQUENCE [LARGE SCALE GENOMIC DNA]</scope>
    <source>
        <strain evidence="1 2">3012STDY6756503</strain>
    </source>
</reference>
<accession>A0ABD7V7E6</accession>
<sequence>MSRAGGSVRETTQAVLFDFSGTLFRFEPRDEWFAGLLDDAGQGFSPERQDEIIRRMVAPVGTPDGVVGEERIAWERRDLDSRLHRQGYLALLRTLGLSDPVHANSLYDRVLEPESWTPFADTVEVLRRLSAAGIPIGIVSNIAFDLRKVLALHGVDDLVQAYALSYEVGAIKPDARLFRAALDPIGVPAEHVLMVGDSEKADGGARELGCAFAQVHDVPPAHRPTALLDAVTAHGIALGV</sequence>
<dbReference type="NCBIfam" id="TIGR01549">
    <property type="entry name" value="HAD-SF-IA-v1"/>
    <property type="match status" value="1"/>
</dbReference>
<dbReference type="SFLD" id="SFLDS00003">
    <property type="entry name" value="Haloacid_Dehalogenase"/>
    <property type="match status" value="1"/>
</dbReference>
<dbReference type="InterPro" id="IPR036412">
    <property type="entry name" value="HAD-like_sf"/>
</dbReference>
<evidence type="ECO:0000313" key="1">
    <source>
        <dbReference type="EMBL" id="VFA90319.1"/>
    </source>
</evidence>
<dbReference type="PANTHER" id="PTHR46649:SF4">
    <property type="entry name" value="HALOACID DEHALOGENASE-LIKE HYDROLASE (HAD) SUPERFAMILY PROTEIN"/>
    <property type="match status" value="1"/>
</dbReference>
<dbReference type="EMBL" id="CAACYD010000007">
    <property type="protein sequence ID" value="VFA90319.1"/>
    <property type="molecule type" value="Genomic_DNA"/>
</dbReference>
<dbReference type="GO" id="GO:0018784">
    <property type="term" value="F:(S)-2-haloacid dehalogenase activity"/>
    <property type="evidence" value="ECO:0007669"/>
    <property type="project" value="UniProtKB-EC"/>
</dbReference>
<keyword evidence="1" id="KW-0378">Hydrolase</keyword>